<dbReference type="SUPFAM" id="SSF54001">
    <property type="entry name" value="Cysteine proteinases"/>
    <property type="match status" value="1"/>
</dbReference>
<reference evidence="1 2" key="1">
    <citation type="submission" date="2014-04" db="EMBL/GenBank/DDBJ databases">
        <authorList>
            <consortium name="DOE Joint Genome Institute"/>
            <person name="Kuo A."/>
            <person name="Kohler A."/>
            <person name="Costa M.D."/>
            <person name="Nagy L.G."/>
            <person name="Floudas D."/>
            <person name="Copeland A."/>
            <person name="Barry K.W."/>
            <person name="Cichocki N."/>
            <person name="Veneault-Fourrey C."/>
            <person name="LaButti K."/>
            <person name="Lindquist E.A."/>
            <person name="Lipzen A."/>
            <person name="Lundell T."/>
            <person name="Morin E."/>
            <person name="Murat C."/>
            <person name="Sun H."/>
            <person name="Tunlid A."/>
            <person name="Henrissat B."/>
            <person name="Grigoriev I.V."/>
            <person name="Hibbett D.S."/>
            <person name="Martin F."/>
            <person name="Nordberg H.P."/>
            <person name="Cantor M.N."/>
            <person name="Hua S.X."/>
        </authorList>
    </citation>
    <scope>NUCLEOTIDE SEQUENCE [LARGE SCALE GENOMIC DNA]</scope>
    <source>
        <strain evidence="1 2">Marx 270</strain>
    </source>
</reference>
<accession>A0A0C3JB57</accession>
<dbReference type="Proteomes" id="UP000054217">
    <property type="component" value="Unassembled WGS sequence"/>
</dbReference>
<proteinExistence type="predicted"/>
<feature type="non-terminal residue" evidence="1">
    <location>
        <position position="1"/>
    </location>
</feature>
<feature type="non-terminal residue" evidence="1">
    <location>
        <position position="88"/>
    </location>
</feature>
<gene>
    <name evidence="1" type="ORF">M404DRAFT_46349</name>
</gene>
<dbReference type="InterPro" id="IPR038765">
    <property type="entry name" value="Papain-like_cys_pep_sf"/>
</dbReference>
<dbReference type="Gene3D" id="3.40.395.10">
    <property type="entry name" value="Adenoviral Proteinase, Chain A"/>
    <property type="match status" value="1"/>
</dbReference>
<sequence>LAEQKPWKCNIKDIAHLITCLSLIASKRHGIPWRDFGSWSAHLIALGPLQSNGYNCGLWVLAQVTAVLQGCNVMNLCKADMHDFRCYL</sequence>
<dbReference type="HOGENOM" id="CLU_192616_0_0_1"/>
<evidence type="ECO:0000313" key="1">
    <source>
        <dbReference type="EMBL" id="KIO06303.1"/>
    </source>
</evidence>
<dbReference type="EMBL" id="KN831963">
    <property type="protein sequence ID" value="KIO06303.1"/>
    <property type="molecule type" value="Genomic_DNA"/>
</dbReference>
<keyword evidence="2" id="KW-1185">Reference proteome</keyword>
<dbReference type="InParanoid" id="A0A0C3JB57"/>
<dbReference type="OrthoDB" id="2976051at2759"/>
<evidence type="ECO:0008006" key="3">
    <source>
        <dbReference type="Google" id="ProtNLM"/>
    </source>
</evidence>
<protein>
    <recommendedName>
        <fullName evidence="3">Ubiquitin-like protease family profile domain-containing protein</fullName>
    </recommendedName>
</protein>
<organism evidence="1 2">
    <name type="scientific">Pisolithus tinctorius Marx 270</name>
    <dbReference type="NCBI Taxonomy" id="870435"/>
    <lineage>
        <taxon>Eukaryota</taxon>
        <taxon>Fungi</taxon>
        <taxon>Dikarya</taxon>
        <taxon>Basidiomycota</taxon>
        <taxon>Agaricomycotina</taxon>
        <taxon>Agaricomycetes</taxon>
        <taxon>Agaricomycetidae</taxon>
        <taxon>Boletales</taxon>
        <taxon>Sclerodermatineae</taxon>
        <taxon>Pisolithaceae</taxon>
        <taxon>Pisolithus</taxon>
    </lineage>
</organism>
<name>A0A0C3JB57_PISTI</name>
<evidence type="ECO:0000313" key="2">
    <source>
        <dbReference type="Proteomes" id="UP000054217"/>
    </source>
</evidence>
<reference evidence="2" key="2">
    <citation type="submission" date="2015-01" db="EMBL/GenBank/DDBJ databases">
        <title>Evolutionary Origins and Diversification of the Mycorrhizal Mutualists.</title>
        <authorList>
            <consortium name="DOE Joint Genome Institute"/>
            <consortium name="Mycorrhizal Genomics Consortium"/>
            <person name="Kohler A."/>
            <person name="Kuo A."/>
            <person name="Nagy L.G."/>
            <person name="Floudas D."/>
            <person name="Copeland A."/>
            <person name="Barry K.W."/>
            <person name="Cichocki N."/>
            <person name="Veneault-Fourrey C."/>
            <person name="LaButti K."/>
            <person name="Lindquist E.A."/>
            <person name="Lipzen A."/>
            <person name="Lundell T."/>
            <person name="Morin E."/>
            <person name="Murat C."/>
            <person name="Riley R."/>
            <person name="Ohm R."/>
            <person name="Sun H."/>
            <person name="Tunlid A."/>
            <person name="Henrissat B."/>
            <person name="Grigoriev I.V."/>
            <person name="Hibbett D.S."/>
            <person name="Martin F."/>
        </authorList>
    </citation>
    <scope>NUCLEOTIDE SEQUENCE [LARGE SCALE GENOMIC DNA]</scope>
    <source>
        <strain evidence="2">Marx 270</strain>
    </source>
</reference>
<dbReference type="AlphaFoldDB" id="A0A0C3JB57"/>